<dbReference type="EMBL" id="JAVRHV010000003">
    <property type="protein sequence ID" value="MDT0553221.1"/>
    <property type="molecule type" value="Genomic_DNA"/>
</dbReference>
<keyword evidence="5 7" id="KW-0472">Membrane</keyword>
<evidence type="ECO:0000256" key="4">
    <source>
        <dbReference type="ARBA" id="ARBA00022692"/>
    </source>
</evidence>
<dbReference type="SUPFAM" id="SSF49464">
    <property type="entry name" value="Carboxypeptidase regulatory domain-like"/>
    <property type="match status" value="1"/>
</dbReference>
<dbReference type="InterPro" id="IPR023996">
    <property type="entry name" value="TonB-dep_OMP_SusC/RagA"/>
</dbReference>
<dbReference type="InterPro" id="IPR008969">
    <property type="entry name" value="CarboxyPept-like_regulatory"/>
</dbReference>
<dbReference type="Pfam" id="PF13715">
    <property type="entry name" value="CarbopepD_reg_2"/>
    <property type="match status" value="1"/>
</dbReference>
<dbReference type="NCBIfam" id="TIGR04056">
    <property type="entry name" value="OMP_RagA_SusC"/>
    <property type="match status" value="1"/>
</dbReference>
<evidence type="ECO:0000313" key="10">
    <source>
        <dbReference type="Proteomes" id="UP001252186"/>
    </source>
</evidence>
<name>A0ABU2Y4V0_9FLAO</name>
<organism evidence="9 10">
    <name type="scientific">Urechidicola vernalis</name>
    <dbReference type="NCBI Taxonomy" id="3075600"/>
    <lineage>
        <taxon>Bacteria</taxon>
        <taxon>Pseudomonadati</taxon>
        <taxon>Bacteroidota</taxon>
        <taxon>Flavobacteriia</taxon>
        <taxon>Flavobacteriales</taxon>
        <taxon>Flavobacteriaceae</taxon>
        <taxon>Urechidicola</taxon>
    </lineage>
</organism>
<dbReference type="SUPFAM" id="SSF56935">
    <property type="entry name" value="Porins"/>
    <property type="match status" value="1"/>
</dbReference>
<evidence type="ECO:0000256" key="7">
    <source>
        <dbReference type="PROSITE-ProRule" id="PRU01360"/>
    </source>
</evidence>
<evidence type="ECO:0000256" key="5">
    <source>
        <dbReference type="ARBA" id="ARBA00023136"/>
    </source>
</evidence>
<evidence type="ECO:0000256" key="3">
    <source>
        <dbReference type="ARBA" id="ARBA00022452"/>
    </source>
</evidence>
<protein>
    <submittedName>
        <fullName evidence="9">SusC/RagA family TonB-linked outer membrane protein</fullName>
    </submittedName>
</protein>
<keyword evidence="3 7" id="KW-1134">Transmembrane beta strand</keyword>
<dbReference type="InterPro" id="IPR037066">
    <property type="entry name" value="Plug_dom_sf"/>
</dbReference>
<evidence type="ECO:0000256" key="2">
    <source>
        <dbReference type="ARBA" id="ARBA00022448"/>
    </source>
</evidence>
<keyword evidence="6 7" id="KW-0998">Cell outer membrane</keyword>
<dbReference type="Gene3D" id="2.60.40.1120">
    <property type="entry name" value="Carboxypeptidase-like, regulatory domain"/>
    <property type="match status" value="1"/>
</dbReference>
<gene>
    <name evidence="9" type="ORF">RM519_08195</name>
</gene>
<sequence length="1027" mass="111904">MNKLLLTLFAIVYSIASYSQKSVSGQILDQETKDPLPGVSVNVKGTEKGVPADFDGNYSISGVDESTILVFSFIGYKTQEILVGSQTIINVQLEIDAQSLDEVVITALDIERDKASLGYSVQQVEPEEFAVAQENNVMNSLQGKVSGLQITQGNTGVDGSSRILLRGITTIDGSNRPLVVIDGIPVSNSSSGGNPNGGIDRGDALSDINPEDVASITVLKGAGAAAAYGSLGMHGVILVTTKSGTTQNGIGVTVNSSFNVTEIMLTPKLQNEYGMGAFGAFSPIGGDGRPNLDYPSSWSYGPKMEGQDYVNWLGNDDVFSPREGNPYKEFYQTGYSFTNGVAFEGNTDESSFRVSITNQNTDGTIPNNTLDKNTINFRASSNLSDKLKIDGKVTYIKSKVKNRPELGEGAANTALQLALMPRDIRLEDAKNNIEDADGNEIKWNLDNTFNNPYWALKNVYNEDNRDRFQGAFSAKWDVSDNFYITGKTGLNYVVTDFTTHAAAGAQAQYNGLGGYSNSSSKSTSWNSDILGTYTKDFSGFNVTASVGANYRSDGGSSISVWGSDEKVPDFYRISNYAVVGDSDYEWEKIVYSYYGLGQISYGGYVYLDATIRNDNSSALPADNDSYWYHSENLSFLFSKFFGIESDTFNKGKVRASYAKVGNDTSPYRTQSSYSINQARTLDYTVASIPGSLPNPNLRPEVSHSWEVGTELGFFNNRIHLDFTYYETLTEDQIMAVPISGSTGFSSYTTNAGSIKNKGFETQLNLVPIQNDKFTWDMGLSITKSKSTVESIDESLESITLNSLMGVSIEARPGEEFGTIYGLDYLRDNFGTKLITDEGLAQPGERIKLGSINPDFYGGISNNFSFKNFSVRTLISYQSGGEFFSWGRGYRQMFGTDATSLIGRETGIIEEGINENTGFENTVPISPLLKNYTNNFVSNIRKDLIFDASNVKFKELVISYDIPKKALNSVGIQGATVSAVGRDLFFIYNPNGDLDPDASNGSSPTATALEHASLPSTRTYGINLRLNF</sequence>
<proteinExistence type="inferred from homology"/>
<dbReference type="Proteomes" id="UP001252186">
    <property type="component" value="Unassembled WGS sequence"/>
</dbReference>
<dbReference type="PROSITE" id="PS52016">
    <property type="entry name" value="TONB_DEPENDENT_REC_3"/>
    <property type="match status" value="1"/>
</dbReference>
<keyword evidence="2 7" id="KW-0813">Transport</keyword>
<dbReference type="RefSeq" id="WP_311593212.1">
    <property type="nucleotide sequence ID" value="NZ_JAVRHV010000003.1"/>
</dbReference>
<keyword evidence="4 7" id="KW-0812">Transmembrane</keyword>
<evidence type="ECO:0000313" key="9">
    <source>
        <dbReference type="EMBL" id="MDT0553221.1"/>
    </source>
</evidence>
<dbReference type="InterPro" id="IPR012910">
    <property type="entry name" value="Plug_dom"/>
</dbReference>
<keyword evidence="10" id="KW-1185">Reference proteome</keyword>
<comment type="subcellular location">
    <subcellularLocation>
        <location evidence="1 7">Cell outer membrane</location>
        <topology evidence="1 7">Multi-pass membrane protein</topology>
    </subcellularLocation>
</comment>
<accession>A0ABU2Y4V0</accession>
<dbReference type="Gene3D" id="2.170.130.10">
    <property type="entry name" value="TonB-dependent receptor, plug domain"/>
    <property type="match status" value="1"/>
</dbReference>
<evidence type="ECO:0000259" key="8">
    <source>
        <dbReference type="Pfam" id="PF07715"/>
    </source>
</evidence>
<evidence type="ECO:0000256" key="6">
    <source>
        <dbReference type="ARBA" id="ARBA00023237"/>
    </source>
</evidence>
<comment type="similarity">
    <text evidence="7">Belongs to the TonB-dependent receptor family.</text>
</comment>
<dbReference type="InterPro" id="IPR039426">
    <property type="entry name" value="TonB-dep_rcpt-like"/>
</dbReference>
<dbReference type="Pfam" id="PF07715">
    <property type="entry name" value="Plug"/>
    <property type="match status" value="1"/>
</dbReference>
<reference evidence="9 10" key="1">
    <citation type="submission" date="2023-09" db="EMBL/GenBank/DDBJ databases">
        <authorList>
            <person name="Rey-Velasco X."/>
        </authorList>
    </citation>
    <scope>NUCLEOTIDE SEQUENCE [LARGE SCALE GENOMIC DNA]</scope>
    <source>
        <strain evidence="9 10">P050</strain>
    </source>
</reference>
<feature type="domain" description="TonB-dependent receptor plug" evidence="8">
    <location>
        <begin position="114"/>
        <end position="236"/>
    </location>
</feature>
<comment type="caution">
    <text evidence="9">The sequence shown here is derived from an EMBL/GenBank/DDBJ whole genome shotgun (WGS) entry which is preliminary data.</text>
</comment>
<dbReference type="Gene3D" id="2.40.170.20">
    <property type="entry name" value="TonB-dependent receptor, beta-barrel domain"/>
    <property type="match status" value="1"/>
</dbReference>
<evidence type="ECO:0000256" key="1">
    <source>
        <dbReference type="ARBA" id="ARBA00004571"/>
    </source>
</evidence>
<dbReference type="InterPro" id="IPR036942">
    <property type="entry name" value="Beta-barrel_TonB_sf"/>
</dbReference>